<dbReference type="PANTHER" id="PTHR10151">
    <property type="entry name" value="ECTONUCLEOTIDE PYROPHOSPHATASE/PHOSPHODIESTERASE"/>
    <property type="match status" value="1"/>
</dbReference>
<dbReference type="GO" id="GO:0016787">
    <property type="term" value="F:hydrolase activity"/>
    <property type="evidence" value="ECO:0007669"/>
    <property type="project" value="UniProtKB-ARBA"/>
</dbReference>
<reference evidence="2" key="1">
    <citation type="journal article" date="2018" name="PLoS Negl. Trop. Dis.">
        <title>An insight into the salivary gland and fat body transcriptome of Panstrongylus lignarius (Hemiptera: Heteroptera), the main vector of Chagas disease in Peru.</title>
        <authorList>
            <person name="Nevoa J.C."/>
            <person name="Mendes M.T."/>
            <person name="da Silva M.V."/>
            <person name="Soares S.C."/>
            <person name="Oliveira C.J.F."/>
            <person name="Ribeiro J.M.C."/>
        </authorList>
    </citation>
    <scope>NUCLEOTIDE SEQUENCE</scope>
</reference>
<accession>A0A224XZF4</accession>
<evidence type="ECO:0000313" key="2">
    <source>
        <dbReference type="EMBL" id="JAW13451.1"/>
    </source>
</evidence>
<dbReference type="Gene3D" id="3.40.720.10">
    <property type="entry name" value="Alkaline Phosphatase, subunit A"/>
    <property type="match status" value="1"/>
</dbReference>
<organism evidence="2">
    <name type="scientific">Panstrongylus lignarius</name>
    <dbReference type="NCBI Taxonomy" id="156445"/>
    <lineage>
        <taxon>Eukaryota</taxon>
        <taxon>Metazoa</taxon>
        <taxon>Ecdysozoa</taxon>
        <taxon>Arthropoda</taxon>
        <taxon>Hexapoda</taxon>
        <taxon>Insecta</taxon>
        <taxon>Pterygota</taxon>
        <taxon>Neoptera</taxon>
        <taxon>Paraneoptera</taxon>
        <taxon>Hemiptera</taxon>
        <taxon>Heteroptera</taxon>
        <taxon>Panheteroptera</taxon>
        <taxon>Cimicomorpha</taxon>
        <taxon>Reduviidae</taxon>
        <taxon>Triatominae</taxon>
        <taxon>Panstrongylus</taxon>
    </lineage>
</organism>
<dbReference type="InterPro" id="IPR002591">
    <property type="entry name" value="Phosphodiest/P_Trfase"/>
</dbReference>
<dbReference type="SUPFAM" id="SSF53649">
    <property type="entry name" value="Alkaline phosphatase-like"/>
    <property type="match status" value="1"/>
</dbReference>
<dbReference type="PANTHER" id="PTHR10151:SF120">
    <property type="entry name" value="BIS(5'-ADENOSYL)-TRIPHOSPHATASE"/>
    <property type="match status" value="1"/>
</dbReference>
<feature type="chain" id="PRO_5012736640" evidence="1">
    <location>
        <begin position="22"/>
        <end position="179"/>
    </location>
</feature>
<dbReference type="InterPro" id="IPR017850">
    <property type="entry name" value="Alkaline_phosphatase_core_sf"/>
</dbReference>
<sequence length="179" mass="21207">MRTFYLILIFCLQSISYSVNSSRLLVVSFDGFRYDYIDRNITPNLHMLKSKSTSARFLVNIFPTQTYPNHFSLATGLYSEHHGVLASEIYLPEKNLELKYGYDLWHYNDSVMPIWTLNEKAGYLSGVMMWPGSEFEYVNTKTTYVFKYNLSVPWEDRVNTVMDWFTDKKKTRKDDYDVF</sequence>
<dbReference type="CDD" id="cd16018">
    <property type="entry name" value="Enpp"/>
    <property type="match status" value="1"/>
</dbReference>
<keyword evidence="1" id="KW-0732">Signal</keyword>
<protein>
    <submittedName>
        <fullName evidence="2">Putative ectonucleotide pyrophosphatase/phosphodiesterase 5</fullName>
    </submittedName>
</protein>
<feature type="signal peptide" evidence="1">
    <location>
        <begin position="1"/>
        <end position="21"/>
    </location>
</feature>
<name>A0A224XZF4_9HEMI</name>
<dbReference type="AlphaFoldDB" id="A0A224XZF4"/>
<dbReference type="Pfam" id="PF01663">
    <property type="entry name" value="Phosphodiest"/>
    <property type="match status" value="1"/>
</dbReference>
<evidence type="ECO:0000256" key="1">
    <source>
        <dbReference type="SAM" id="SignalP"/>
    </source>
</evidence>
<proteinExistence type="predicted"/>
<dbReference type="EMBL" id="GFTR01002975">
    <property type="protein sequence ID" value="JAW13451.1"/>
    <property type="molecule type" value="Transcribed_RNA"/>
</dbReference>